<protein>
    <recommendedName>
        <fullName evidence="2">Probable vacuolar protein sorting-associated protein 16 homolog</fullName>
    </recommendedName>
</protein>
<dbReference type="Gene3D" id="1.10.150.780">
    <property type="entry name" value="Vps16, C-terminal region"/>
    <property type="match status" value="1"/>
</dbReference>
<dbReference type="GO" id="GO:0016197">
    <property type="term" value="P:endosomal transport"/>
    <property type="evidence" value="ECO:0007669"/>
    <property type="project" value="TreeGrafter"/>
</dbReference>
<dbReference type="PANTHER" id="PTHR12811:SF0">
    <property type="entry name" value="VACUOLAR PROTEIN SORTING-ASSOCIATED PROTEIN 16 HOMOLOG"/>
    <property type="match status" value="1"/>
</dbReference>
<dbReference type="GO" id="GO:0098588">
    <property type="term" value="C:bounding membrane of organelle"/>
    <property type="evidence" value="ECO:0007669"/>
    <property type="project" value="UniProtKB-ARBA"/>
</dbReference>
<proteinExistence type="inferred from homology"/>
<sequence length="857" mass="95435">MSSSTIPPPTATWDTIQNVFYRKEEVYQMSWKVPDLSDYLVAAAPNGGPIAMMRDERKVMLLGKHTTGKPRIHLYSSSGLPITSFTWELSPPILLHLTATSLLVVADDGTYRLYDISNGTHSQYSLGSEVNELGVVTAKGYNDGFVVLTGGLQFLEVRGWKGGRVSAFAQSGLTEPPHSWTIIPPDQSTSGHSEILYSTENTIITLDALERIDQRISKGPFTNIVTSPNTRFIALTTATGSLWVVSSDFSRSLSEVEIGSLGEVGMPDAVEWCGDNALVLSWAGRVLVVGPSGECLRYDYSPAAILVSEIDGLRILSSTACDFVQKVADPTLAVFKPGSIHPAAILFDALDQFDKKSPKADESIRTIRPDLALAVDTCIEAAGREPEAHWQRRLLKAAQFGRAFLDLYNPSDFVAMAQTLKVLDAVRNYEIGIPITYDQYSATSPSALITQLITRNLHLLALRISQHLGLRPDPVLKHWATAKISRSRGTNAAEDEEICAAIVKKFEKEGEKGVSYADIAKKAWEAGRTKLATMLLDHEMRAAEQVPLLLQMKEERIALVKAIDSGDTDLVYHVLLHLRSTLTPGDFFHILDDSVSSNLTPAIKLLQVYARQDDRQLLRDFYYQDDRRTENACLEMEEAGSTANPHERVEHLRNAAKAFGEHKDRAFEAKMADDANRLLSLQMTYERETDHKHQFIGLSVNAFIYKLIVEGYGKRAERVRADWRVPDKRFWWIKLKALAATNDWQGLEAFAKLKKSPIGYEPFVVGFQAFETERPVSLMLQNHLLSLTPPQPTHAASFVPRCDAKVRADLYVKCGDWGKAAEAAKDRGDKARLEQLRRIAPNGIAQREVDEVLRKMK</sequence>
<accession>A0AAD9FR50</accession>
<evidence type="ECO:0000259" key="4">
    <source>
        <dbReference type="Pfam" id="PF04841"/>
    </source>
</evidence>
<dbReference type="PIRSF" id="PIRSF007949">
    <property type="entry name" value="VPS16"/>
    <property type="match status" value="1"/>
</dbReference>
<evidence type="ECO:0000313" key="5">
    <source>
        <dbReference type="EMBL" id="KAK1924643.1"/>
    </source>
</evidence>
<organism evidence="5 6">
    <name type="scientific">Papiliotrema laurentii</name>
    <name type="common">Cryptococcus laurentii</name>
    <dbReference type="NCBI Taxonomy" id="5418"/>
    <lineage>
        <taxon>Eukaryota</taxon>
        <taxon>Fungi</taxon>
        <taxon>Dikarya</taxon>
        <taxon>Basidiomycota</taxon>
        <taxon>Agaricomycotina</taxon>
        <taxon>Tremellomycetes</taxon>
        <taxon>Tremellales</taxon>
        <taxon>Rhynchogastremaceae</taxon>
        <taxon>Papiliotrema</taxon>
    </lineage>
</organism>
<dbReference type="InterPro" id="IPR038132">
    <property type="entry name" value="Vps16_C_sf"/>
</dbReference>
<evidence type="ECO:0000256" key="2">
    <source>
        <dbReference type="PIRNR" id="PIRNR007949"/>
    </source>
</evidence>
<name>A0AAD9FR50_PAPLA</name>
<dbReference type="AlphaFoldDB" id="A0AAD9FR50"/>
<dbReference type="FunFam" id="1.10.150.780:FF:000001">
    <property type="entry name" value="Vacuolar protein sorting-associated protein 16 homolog"/>
    <property type="match status" value="1"/>
</dbReference>
<comment type="function">
    <text evidence="2">Essential for vacuolar protein sorting. Required for vacuole biogenesis, stability and to maintain vacuole morphology.</text>
</comment>
<reference evidence="5" key="1">
    <citation type="submission" date="2023-02" db="EMBL/GenBank/DDBJ databases">
        <title>Identification and recombinant expression of a fungal hydrolase from Papiliotrema laurentii that hydrolyzes apple cutin and clears colloidal polyester polyurethane.</title>
        <authorList>
            <consortium name="DOE Joint Genome Institute"/>
            <person name="Roman V.A."/>
            <person name="Bojanowski C."/>
            <person name="Crable B.R."/>
            <person name="Wagner D.N."/>
            <person name="Hung C.S."/>
            <person name="Nadeau L.J."/>
            <person name="Schratz L."/>
            <person name="Haridas S."/>
            <person name="Pangilinan J."/>
            <person name="Lipzen A."/>
            <person name="Na H."/>
            <person name="Yan M."/>
            <person name="Ng V."/>
            <person name="Grigoriev I.V."/>
            <person name="Spatafora J.W."/>
            <person name="Barlow D."/>
            <person name="Biffinger J."/>
            <person name="Kelley-Loughnane N."/>
            <person name="Varaljay V.A."/>
            <person name="Crookes-Goodson W.J."/>
        </authorList>
    </citation>
    <scope>NUCLEOTIDE SEQUENCE</scope>
    <source>
        <strain evidence="5">5307AH</strain>
    </source>
</reference>
<dbReference type="InterPro" id="IPR006925">
    <property type="entry name" value="Vps16_C"/>
</dbReference>
<dbReference type="GO" id="GO:0030897">
    <property type="term" value="C:HOPS complex"/>
    <property type="evidence" value="ECO:0007669"/>
    <property type="project" value="TreeGrafter"/>
</dbReference>
<dbReference type="SUPFAM" id="SSF50978">
    <property type="entry name" value="WD40 repeat-like"/>
    <property type="match status" value="1"/>
</dbReference>
<dbReference type="GO" id="GO:0003779">
    <property type="term" value="F:actin binding"/>
    <property type="evidence" value="ECO:0007669"/>
    <property type="project" value="TreeGrafter"/>
</dbReference>
<dbReference type="InterPro" id="IPR016534">
    <property type="entry name" value="VPS16"/>
</dbReference>
<gene>
    <name evidence="5" type="ORF">DB88DRAFT_451793</name>
</gene>
<comment type="caution">
    <text evidence="5">The sequence shown here is derived from an EMBL/GenBank/DDBJ whole genome shotgun (WGS) entry which is preliminary data.</text>
</comment>
<dbReference type="EMBL" id="JAODAN010000004">
    <property type="protein sequence ID" value="KAK1924643.1"/>
    <property type="molecule type" value="Genomic_DNA"/>
</dbReference>
<dbReference type="InterPro" id="IPR036322">
    <property type="entry name" value="WD40_repeat_dom_sf"/>
</dbReference>
<dbReference type="GO" id="GO:0042144">
    <property type="term" value="P:vacuole fusion, non-autophagic"/>
    <property type="evidence" value="ECO:0007669"/>
    <property type="project" value="TreeGrafter"/>
</dbReference>
<dbReference type="InterPro" id="IPR006926">
    <property type="entry name" value="Vps16_N"/>
</dbReference>
<dbReference type="PANTHER" id="PTHR12811">
    <property type="entry name" value="VACUOLAR PROTEIN SORTING VPS16"/>
    <property type="match status" value="1"/>
</dbReference>
<evidence type="ECO:0000259" key="3">
    <source>
        <dbReference type="Pfam" id="PF04840"/>
    </source>
</evidence>
<feature type="domain" description="Vps16 N-terminal" evidence="4">
    <location>
        <begin position="9"/>
        <end position="414"/>
    </location>
</feature>
<dbReference type="Proteomes" id="UP001182556">
    <property type="component" value="Unassembled WGS sequence"/>
</dbReference>
<dbReference type="Pfam" id="PF04841">
    <property type="entry name" value="Vps16_N"/>
    <property type="match status" value="1"/>
</dbReference>
<dbReference type="Pfam" id="PF04840">
    <property type="entry name" value="Vps16_C"/>
    <property type="match status" value="1"/>
</dbReference>
<dbReference type="GO" id="GO:0005768">
    <property type="term" value="C:endosome"/>
    <property type="evidence" value="ECO:0007669"/>
    <property type="project" value="TreeGrafter"/>
</dbReference>
<keyword evidence="2" id="KW-0813">Transport</keyword>
<feature type="domain" description="Vps16 C-terminal" evidence="3">
    <location>
        <begin position="514"/>
        <end position="841"/>
    </location>
</feature>
<dbReference type="GO" id="GO:0006886">
    <property type="term" value="P:intracellular protein transport"/>
    <property type="evidence" value="ECO:0007669"/>
    <property type="project" value="InterPro"/>
</dbReference>
<keyword evidence="6" id="KW-1185">Reference proteome</keyword>
<evidence type="ECO:0000256" key="1">
    <source>
        <dbReference type="ARBA" id="ARBA00009250"/>
    </source>
</evidence>
<keyword evidence="2" id="KW-0653">Protein transport</keyword>
<evidence type="ECO:0000313" key="6">
    <source>
        <dbReference type="Proteomes" id="UP001182556"/>
    </source>
</evidence>
<comment type="similarity">
    <text evidence="1 2">Belongs to the VPS16 family.</text>
</comment>